<evidence type="ECO:0000256" key="1">
    <source>
        <dbReference type="SAM" id="Coils"/>
    </source>
</evidence>
<name>A0A1D9P5C7_9FIRM</name>
<dbReference type="Proteomes" id="UP000179284">
    <property type="component" value="Chromosome I"/>
</dbReference>
<keyword evidence="3" id="KW-0966">Cell projection</keyword>
<evidence type="ECO:0000259" key="2">
    <source>
        <dbReference type="Pfam" id="PF00669"/>
    </source>
</evidence>
<protein>
    <submittedName>
        <fullName evidence="3">Flagellar hook-associated protein FlgL</fullName>
    </submittedName>
</protein>
<dbReference type="Pfam" id="PF00669">
    <property type="entry name" value="Flagellin_N"/>
    <property type="match status" value="1"/>
</dbReference>
<keyword evidence="4" id="KW-1185">Reference proteome</keyword>
<dbReference type="AlphaFoldDB" id="A0A1D9P5C7"/>
<dbReference type="InterPro" id="IPR001492">
    <property type="entry name" value="Flagellin"/>
</dbReference>
<keyword evidence="3" id="KW-0969">Cilium</keyword>
<dbReference type="PANTHER" id="PTHR42792">
    <property type="entry name" value="FLAGELLIN"/>
    <property type="match status" value="1"/>
</dbReference>
<keyword evidence="1" id="KW-0175">Coiled coil</keyword>
<feature type="domain" description="Flagellin N-terminal" evidence="2">
    <location>
        <begin position="3"/>
        <end position="141"/>
    </location>
</feature>
<dbReference type="RefSeq" id="WP_071176976.1">
    <property type="nucleotide sequence ID" value="NZ_CP017831.1"/>
</dbReference>
<feature type="coiled-coil region" evidence="1">
    <location>
        <begin position="546"/>
        <end position="606"/>
    </location>
</feature>
<reference evidence="4" key="1">
    <citation type="submission" date="2016-10" db="EMBL/GenBank/DDBJ databases">
        <title>The complete genome sequence of the rumen bacterium Butyrivibrio hungatei MB2003.</title>
        <authorList>
            <person name="Palevich N."/>
            <person name="Kelly W.J."/>
            <person name="Leahy S.C."/>
            <person name="Altermann E."/>
            <person name="Rakonjac J."/>
            <person name="Attwood G.T."/>
        </authorList>
    </citation>
    <scope>NUCLEOTIDE SEQUENCE [LARGE SCALE GENOMIC DNA]</scope>
    <source>
        <strain evidence="4">MB2003</strain>
    </source>
</reference>
<dbReference type="EMBL" id="CP017831">
    <property type="protein sequence ID" value="AOZ97365.1"/>
    <property type="molecule type" value="Genomic_DNA"/>
</dbReference>
<accession>A0A1D9P5C7</accession>
<dbReference type="Gene3D" id="1.20.1330.10">
    <property type="entry name" value="f41 fragment of flagellin, N-terminal domain"/>
    <property type="match status" value="2"/>
</dbReference>
<dbReference type="OrthoDB" id="9758307at2"/>
<dbReference type="PANTHER" id="PTHR42792:SF1">
    <property type="entry name" value="FLAGELLAR HOOK-ASSOCIATED PROTEIN 3"/>
    <property type="match status" value="1"/>
</dbReference>
<proteinExistence type="predicted"/>
<dbReference type="InterPro" id="IPR001029">
    <property type="entry name" value="Flagellin_N"/>
</dbReference>
<evidence type="ECO:0000313" key="3">
    <source>
        <dbReference type="EMBL" id="AOZ97365.1"/>
    </source>
</evidence>
<sequence length="698" mass="77505">MRITNKIMQNNSLYNINNNKISEDQLNTMMSTGKKITRPSDDPVIAIRALRLRSNVTQISQYYEKNAKDAESWLDVTADALSTVTSVLTDCVKQATKGANKDLTIDDLGTIITQMEALSKEYYSTGNVDYAGRYVFTGYRTDTSLTFDKTTTADYEDINDEFKAADISTSSRVTGLSKLDSEKILDSSSDAVYESDIVEQTVGRLRLSYDILSYTTDSFNTPSLKWREQLMQPATSTVEEKMDVIKLNFTNNEGESYYAMLPAIEPGGSRESYTVTNEGITYTVVSHYDGTYDITANSDTQTYTFGIDSNGIYDPAKQSSNIASGQTNLDSVQKATITYTNDDGEQIHFGLPLLQAIGQTYSMEMEYNGNAATCVVNSDGTYTIRDKNVTDNADGTSTQNVVNVTGNGSIHSSYKETTLNITKDKIIYSTTSDDDIDEFYNDLVARKEGSIAVFNAATGEILLNKELTNKLSTLPDLINANTIDVIYDKKEWNTGDIRPENLFNCQFTDENGTVLYNRGSAAHDIAYDVGFAQSVVVNTTADAVFTTSVKRDVDDLKDKLNQLTQMKSTLKILNDKLDAAKSDTEKNKLSIEIEAAQKSYDFQREQIQKEFEHKITSMQKALDTANLAVTENGTKSKRLDLINTRLMSQTTTFKTLQSENEDIDLAETITQLTSAQTTYEASLMATGKISQSSLMNYI</sequence>
<organism evidence="3 4">
    <name type="scientific">Butyrivibrio hungatei</name>
    <dbReference type="NCBI Taxonomy" id="185008"/>
    <lineage>
        <taxon>Bacteria</taxon>
        <taxon>Bacillati</taxon>
        <taxon>Bacillota</taxon>
        <taxon>Clostridia</taxon>
        <taxon>Lachnospirales</taxon>
        <taxon>Lachnospiraceae</taxon>
        <taxon>Butyrivibrio</taxon>
    </lineage>
</organism>
<dbReference type="GO" id="GO:0005198">
    <property type="term" value="F:structural molecule activity"/>
    <property type="evidence" value="ECO:0007669"/>
    <property type="project" value="InterPro"/>
</dbReference>
<gene>
    <name evidence="3" type="ORF">bhn_I2332</name>
</gene>
<evidence type="ECO:0000313" key="4">
    <source>
        <dbReference type="Proteomes" id="UP000179284"/>
    </source>
</evidence>
<keyword evidence="3" id="KW-0282">Flagellum</keyword>
<dbReference type="KEGG" id="bhu:bhn_I2332"/>
<dbReference type="SUPFAM" id="SSF64518">
    <property type="entry name" value="Phase 1 flagellin"/>
    <property type="match status" value="1"/>
</dbReference>
<dbReference type="GO" id="GO:0009288">
    <property type="term" value="C:bacterial-type flagellum"/>
    <property type="evidence" value="ECO:0007669"/>
    <property type="project" value="InterPro"/>
</dbReference>